<evidence type="ECO:0000256" key="1">
    <source>
        <dbReference type="SAM" id="MobiDB-lite"/>
    </source>
</evidence>
<feature type="compositionally biased region" description="Basic and acidic residues" evidence="1">
    <location>
        <begin position="32"/>
        <end position="45"/>
    </location>
</feature>
<accession>A9NSE3</accession>
<organism evidence="2">
    <name type="scientific">Picea sitchensis</name>
    <name type="common">Sitka spruce</name>
    <name type="synonym">Pinus sitchensis</name>
    <dbReference type="NCBI Taxonomy" id="3332"/>
    <lineage>
        <taxon>Eukaryota</taxon>
        <taxon>Viridiplantae</taxon>
        <taxon>Streptophyta</taxon>
        <taxon>Embryophyta</taxon>
        <taxon>Tracheophyta</taxon>
        <taxon>Spermatophyta</taxon>
        <taxon>Pinopsida</taxon>
        <taxon>Pinidae</taxon>
        <taxon>Conifers I</taxon>
        <taxon>Pinales</taxon>
        <taxon>Pinaceae</taxon>
        <taxon>Picea</taxon>
    </lineage>
</organism>
<feature type="region of interest" description="Disordered" evidence="1">
    <location>
        <begin position="18"/>
        <end position="69"/>
    </location>
</feature>
<protein>
    <submittedName>
        <fullName evidence="2">Uncharacterized protein</fullName>
    </submittedName>
</protein>
<sequence>MEGAFKLIAGCFKPVANSQVSPISSSAAAPKESCKGNEKKKEKGAKSKKGCNAPIPTSYFPLGSNLSRL</sequence>
<reference evidence="2" key="1">
    <citation type="journal article" date="2008" name="BMC Genomics">
        <title>A conifer genomics resource of 200,000 spruce (Picea spp.) ESTs and 6,464 high-quality, sequence-finished full-length cDNAs for Sitka spruce (Picea sitchensis).</title>
        <authorList>
            <person name="Ralph S.G."/>
            <person name="Chun H.J."/>
            <person name="Kolosova N."/>
            <person name="Cooper D."/>
            <person name="Oddy C."/>
            <person name="Ritland C.E."/>
            <person name="Kirkpatrick R."/>
            <person name="Moore R."/>
            <person name="Barber S."/>
            <person name="Holt R.A."/>
            <person name="Jones S.J."/>
            <person name="Marra M.A."/>
            <person name="Douglas C.J."/>
            <person name="Ritland K."/>
            <person name="Bohlmann J."/>
        </authorList>
    </citation>
    <scope>NUCLEOTIDE SEQUENCE</scope>
    <source>
        <tissue evidence="2">Green portion of the leader tissue</tissue>
    </source>
</reference>
<proteinExistence type="evidence at transcript level"/>
<dbReference type="AlphaFoldDB" id="A9NSE3"/>
<feature type="compositionally biased region" description="Polar residues" evidence="1">
    <location>
        <begin position="18"/>
        <end position="27"/>
    </location>
</feature>
<evidence type="ECO:0000313" key="2">
    <source>
        <dbReference type="EMBL" id="ABK23554.1"/>
    </source>
</evidence>
<name>A9NSE3_PICSI</name>
<dbReference type="EMBL" id="EF084231">
    <property type="protein sequence ID" value="ABK23554.1"/>
    <property type="molecule type" value="mRNA"/>
</dbReference>